<dbReference type="PANTHER" id="PTHR47690:SF1">
    <property type="entry name" value="GLUCOKINASE"/>
    <property type="match status" value="1"/>
</dbReference>
<dbReference type="AlphaFoldDB" id="A0A059DX84"/>
<dbReference type="GO" id="GO:0005524">
    <property type="term" value="F:ATP binding"/>
    <property type="evidence" value="ECO:0007669"/>
    <property type="project" value="InterPro"/>
</dbReference>
<dbReference type="GO" id="GO:0005829">
    <property type="term" value="C:cytosol"/>
    <property type="evidence" value="ECO:0007669"/>
    <property type="project" value="TreeGrafter"/>
</dbReference>
<dbReference type="Gene3D" id="3.30.420.40">
    <property type="match status" value="1"/>
</dbReference>
<dbReference type="Proteomes" id="UP000024547">
    <property type="component" value="Unassembled WGS sequence"/>
</dbReference>
<dbReference type="Gene3D" id="3.40.367.20">
    <property type="match status" value="1"/>
</dbReference>
<dbReference type="InterPro" id="IPR043129">
    <property type="entry name" value="ATPase_NBD"/>
</dbReference>
<dbReference type="CDD" id="cd24008">
    <property type="entry name" value="ASKHA_NBD_GLK"/>
    <property type="match status" value="1"/>
</dbReference>
<accession>A0A059DX84</accession>
<reference evidence="5 6" key="1">
    <citation type="journal article" date="2014" name="Antonie Van Leeuwenhoek">
        <title>Hyphomonas beringensis sp. nov. and Hyphomonas chukchiensis sp. nov., isolated from surface seawater of the Bering Sea and Chukchi Sea.</title>
        <authorList>
            <person name="Li C."/>
            <person name="Lai Q."/>
            <person name="Li G."/>
            <person name="Dong C."/>
            <person name="Wang J."/>
            <person name="Liao Y."/>
            <person name="Shao Z."/>
        </authorList>
    </citation>
    <scope>NUCLEOTIDE SEQUENCE [LARGE SCALE GENOMIC DNA]</scope>
    <source>
        <strain evidence="5 6">22II1-22F38</strain>
    </source>
</reference>
<protein>
    <submittedName>
        <fullName evidence="4">Glucokinase</fullName>
    </submittedName>
</protein>
<comment type="caution">
    <text evidence="5">The sequence shown here is derived from an EMBL/GenBank/DDBJ whole genome shotgun (WGS) entry which is preliminary data.</text>
</comment>
<keyword evidence="1" id="KW-0808">Transferase</keyword>
<dbReference type="Pfam" id="PF02685">
    <property type="entry name" value="Glucokinase"/>
    <property type="match status" value="1"/>
</dbReference>
<dbReference type="GO" id="GO:0006096">
    <property type="term" value="P:glycolytic process"/>
    <property type="evidence" value="ECO:0007669"/>
    <property type="project" value="InterPro"/>
</dbReference>
<dbReference type="EMBL" id="AWFH01000062">
    <property type="protein sequence ID" value="KCZ57958.1"/>
    <property type="molecule type" value="Genomic_DNA"/>
</dbReference>
<dbReference type="STRING" id="1280948.HY36_10635"/>
<dbReference type="EMBL" id="DMBR01000147">
    <property type="protein sequence ID" value="HAE93918.1"/>
    <property type="molecule type" value="Genomic_DNA"/>
</dbReference>
<sequence length="321" mass="34865">MGDRVLVGDVGGTNVRFALAKRADGKIEIEEFAKLAGDNFDTFDAALQQYFDDTGLTPKQACFAMAGPVQGGEVELTNRNWQVSAKRLCDRFEFDDVQIINDFTAMARSVPEHSPDYFEEVLTGEEKPDLPVIVAGPGTGFGVATLFPLGDDAWRVLTGEGGHIAYAPRDTLEFDVASVLMRDQGYVSNELVASGMGLEYVHSAFCEVFGRDMEDVSPEDMRKRADAGDEMFDQLIAMRAKAVMGAVGDLALANGALGGIVLAGGVTERIVDYLRRPEAIARFRERGPMSGYLANCPVRLMHDPEAPLIGAAAYYAQEMQT</sequence>
<dbReference type="GO" id="GO:0004340">
    <property type="term" value="F:glucokinase activity"/>
    <property type="evidence" value="ECO:0007669"/>
    <property type="project" value="InterPro"/>
</dbReference>
<gene>
    <name evidence="4" type="ORF">DCG65_05115</name>
    <name evidence="5" type="ORF">HY36_10635</name>
</gene>
<dbReference type="InterPro" id="IPR050201">
    <property type="entry name" value="Bacterial_glucokinase"/>
</dbReference>
<evidence type="ECO:0000256" key="2">
    <source>
        <dbReference type="ARBA" id="ARBA00022777"/>
    </source>
</evidence>
<dbReference type="InterPro" id="IPR003836">
    <property type="entry name" value="Glucokinase"/>
</dbReference>
<evidence type="ECO:0000256" key="3">
    <source>
        <dbReference type="RuleBase" id="RU004046"/>
    </source>
</evidence>
<name>A0A059DX84_9PROT</name>
<dbReference type="eggNOG" id="COG0837">
    <property type="taxonomic scope" value="Bacteria"/>
</dbReference>
<dbReference type="RefSeq" id="WP_035554985.1">
    <property type="nucleotide sequence ID" value="NZ_AWFH01000062.1"/>
</dbReference>
<dbReference type="PANTHER" id="PTHR47690">
    <property type="entry name" value="GLUCOKINASE"/>
    <property type="match status" value="1"/>
</dbReference>
<comment type="similarity">
    <text evidence="3">Belongs to the bacterial glucokinase family.</text>
</comment>
<dbReference type="GeneID" id="92501037"/>
<evidence type="ECO:0000313" key="4">
    <source>
        <dbReference type="EMBL" id="HAE93918.1"/>
    </source>
</evidence>
<dbReference type="Proteomes" id="UP000259173">
    <property type="component" value="Unassembled WGS sequence"/>
</dbReference>
<evidence type="ECO:0000313" key="6">
    <source>
        <dbReference type="Proteomes" id="UP000024547"/>
    </source>
</evidence>
<evidence type="ECO:0000313" key="5">
    <source>
        <dbReference type="EMBL" id="KCZ57958.1"/>
    </source>
</evidence>
<dbReference type="OrthoDB" id="9800595at2"/>
<reference evidence="4 7" key="2">
    <citation type="journal article" date="2018" name="Nat. Biotechnol.">
        <title>A standardized bacterial taxonomy based on genome phylogeny substantially revises the tree of life.</title>
        <authorList>
            <person name="Parks D.H."/>
            <person name="Chuvochina M."/>
            <person name="Waite D.W."/>
            <person name="Rinke C."/>
            <person name="Skarshewski A."/>
            <person name="Chaumeil P.A."/>
            <person name="Hugenholtz P."/>
        </authorList>
    </citation>
    <scope>NUCLEOTIDE SEQUENCE [LARGE SCALE GENOMIC DNA]</scope>
    <source>
        <strain evidence="4">UBA8557</strain>
    </source>
</reference>
<proteinExistence type="inferred from homology"/>
<dbReference type="GO" id="GO:0005536">
    <property type="term" value="F:D-glucose binding"/>
    <property type="evidence" value="ECO:0007669"/>
    <property type="project" value="InterPro"/>
</dbReference>
<dbReference type="SUPFAM" id="SSF53067">
    <property type="entry name" value="Actin-like ATPase domain"/>
    <property type="match status" value="1"/>
</dbReference>
<keyword evidence="6" id="KW-1185">Reference proteome</keyword>
<dbReference type="PATRIC" id="fig|1280948.3.peg.3249"/>
<keyword evidence="2 4" id="KW-0418">Kinase</keyword>
<organism evidence="5 6">
    <name type="scientific">Hyphomonas atlantica</name>
    <dbReference type="NCBI Taxonomy" id="1280948"/>
    <lineage>
        <taxon>Bacteria</taxon>
        <taxon>Pseudomonadati</taxon>
        <taxon>Pseudomonadota</taxon>
        <taxon>Alphaproteobacteria</taxon>
        <taxon>Hyphomonadales</taxon>
        <taxon>Hyphomonadaceae</taxon>
        <taxon>Hyphomonas</taxon>
    </lineage>
</organism>
<evidence type="ECO:0000256" key="1">
    <source>
        <dbReference type="ARBA" id="ARBA00022679"/>
    </source>
</evidence>
<evidence type="ECO:0000313" key="7">
    <source>
        <dbReference type="Proteomes" id="UP000259173"/>
    </source>
</evidence>